<dbReference type="PANTHER" id="PTHR45649:SF26">
    <property type="entry name" value="OS04G0435100 PROTEIN"/>
    <property type="match status" value="1"/>
</dbReference>
<feature type="transmembrane region" description="Helical" evidence="7">
    <location>
        <begin position="222"/>
        <end position="241"/>
    </location>
</feature>
<feature type="transmembrane region" description="Helical" evidence="7">
    <location>
        <begin position="196"/>
        <end position="215"/>
    </location>
</feature>
<evidence type="ECO:0008006" key="10">
    <source>
        <dbReference type="Google" id="ProtNLM"/>
    </source>
</evidence>
<dbReference type="AlphaFoldDB" id="A0A9P5VRJ4"/>
<reference evidence="8" key="1">
    <citation type="journal article" date="2020" name="Fungal Divers.">
        <title>Resolving the Mortierellaceae phylogeny through synthesis of multi-gene phylogenetics and phylogenomics.</title>
        <authorList>
            <person name="Vandepol N."/>
            <person name="Liber J."/>
            <person name="Desiro A."/>
            <person name="Na H."/>
            <person name="Kennedy M."/>
            <person name="Barry K."/>
            <person name="Grigoriev I.V."/>
            <person name="Miller A.N."/>
            <person name="O'Donnell K."/>
            <person name="Stajich J.E."/>
            <person name="Bonito G."/>
        </authorList>
    </citation>
    <scope>NUCLEOTIDE SEQUENCE</scope>
    <source>
        <strain evidence="8">NVP1</strain>
    </source>
</reference>
<keyword evidence="5 7" id="KW-0472">Membrane</keyword>
<comment type="caution">
    <text evidence="8">The sequence shown here is derived from an EMBL/GenBank/DDBJ whole genome shotgun (WGS) entry which is preliminary data.</text>
</comment>
<keyword evidence="2" id="KW-0813">Transport</keyword>
<comment type="subcellular location">
    <subcellularLocation>
        <location evidence="1">Membrane</location>
        <topology evidence="1">Multi-pass membrane protein</topology>
    </subcellularLocation>
</comment>
<feature type="transmembrane region" description="Helical" evidence="7">
    <location>
        <begin position="346"/>
        <end position="370"/>
    </location>
</feature>
<feature type="transmembrane region" description="Helical" evidence="7">
    <location>
        <begin position="409"/>
        <end position="427"/>
    </location>
</feature>
<feature type="transmembrane region" description="Helical" evidence="7">
    <location>
        <begin position="506"/>
        <end position="524"/>
    </location>
</feature>
<accession>A0A9P5VRJ4</accession>
<evidence type="ECO:0000256" key="6">
    <source>
        <dbReference type="SAM" id="MobiDB-lite"/>
    </source>
</evidence>
<dbReference type="EMBL" id="JAAAUY010000003">
    <property type="protein sequence ID" value="KAF9338338.1"/>
    <property type="molecule type" value="Genomic_DNA"/>
</dbReference>
<evidence type="ECO:0000256" key="7">
    <source>
        <dbReference type="SAM" id="Phobius"/>
    </source>
</evidence>
<feature type="region of interest" description="Disordered" evidence="6">
    <location>
        <begin position="1"/>
        <end position="28"/>
    </location>
</feature>
<keyword evidence="4 7" id="KW-1133">Transmembrane helix</keyword>
<dbReference type="GO" id="GO:0016020">
    <property type="term" value="C:membrane"/>
    <property type="evidence" value="ECO:0007669"/>
    <property type="project" value="UniProtKB-SubCell"/>
</dbReference>
<feature type="transmembrane region" description="Helical" evidence="7">
    <location>
        <begin position="103"/>
        <end position="125"/>
    </location>
</feature>
<proteinExistence type="predicted"/>
<feature type="transmembrane region" description="Helical" evidence="7">
    <location>
        <begin position="160"/>
        <end position="184"/>
    </location>
</feature>
<dbReference type="PANTHER" id="PTHR45649">
    <property type="entry name" value="AMINO-ACID PERMEASE BAT1"/>
    <property type="match status" value="1"/>
</dbReference>
<dbReference type="Pfam" id="PF13520">
    <property type="entry name" value="AA_permease_2"/>
    <property type="match status" value="1"/>
</dbReference>
<dbReference type="Gene3D" id="1.20.1740.10">
    <property type="entry name" value="Amino acid/polyamine transporter I"/>
    <property type="match status" value="1"/>
</dbReference>
<evidence type="ECO:0000256" key="4">
    <source>
        <dbReference type="ARBA" id="ARBA00022989"/>
    </source>
</evidence>
<feature type="transmembrane region" description="Helical" evidence="7">
    <location>
        <begin position="303"/>
        <end position="326"/>
    </location>
</feature>
<keyword evidence="3 7" id="KW-0812">Transmembrane</keyword>
<gene>
    <name evidence="8" type="ORF">BG006_005320</name>
</gene>
<name>A0A9P5VRJ4_9FUNG</name>
<organism evidence="8 9">
    <name type="scientific">Podila minutissima</name>
    <dbReference type="NCBI Taxonomy" id="64525"/>
    <lineage>
        <taxon>Eukaryota</taxon>
        <taxon>Fungi</taxon>
        <taxon>Fungi incertae sedis</taxon>
        <taxon>Mucoromycota</taxon>
        <taxon>Mortierellomycotina</taxon>
        <taxon>Mortierellomycetes</taxon>
        <taxon>Mortierellales</taxon>
        <taxon>Mortierellaceae</taxon>
        <taxon>Podila</taxon>
    </lineage>
</organism>
<feature type="transmembrane region" description="Helical" evidence="7">
    <location>
        <begin position="476"/>
        <end position="500"/>
    </location>
</feature>
<evidence type="ECO:0000313" key="8">
    <source>
        <dbReference type="EMBL" id="KAF9338338.1"/>
    </source>
</evidence>
<evidence type="ECO:0000256" key="2">
    <source>
        <dbReference type="ARBA" id="ARBA00022448"/>
    </source>
</evidence>
<sequence length="592" mass="64433">MDPSIPRSPPLAYSPSRSEPTPPPEYEPSVSFNSYNEAVSFVQMYSPCTTMHSVELVKPRQSFLESLKRALAPLQAIAAAITVSSVMSGIVPLTQQELASGGPVMMVFGFAFAGLMAFTIALSLADISSGFPNVKGGLIEYSRRLAPPHLKRISSWVVGWLHFSAFVTGVTECAFSLALFATSAIEIATGVMPPRWVTVLIHVAVSIAFGFINAFKINIDMLSVAWHFAGPIVVLITIAASNKDPPSISWVFTHFENQTGFHNTLYVVLLGLVQGAFTMTGYDAPIHTAYNMPNAAWQVPQGIICGFLVSFFMGEVLILTLLFGIKGQDLASILNPVVTGNGVIEIFVHLISRAGTSCILVIFIGTLFFCGQGILKAVSEIGHELATKGAFPRSEYLAQVGPQGQPARVGWLCVGISSFTGMLYLGNTTLLGAMSSALAIEMNLVYTIPVALRLVYPNPSSFQPGPFSLGRFREPIAMVATWWSVTGTIIFSIPGVYPITPENMNYASVLLLATLGFILGYWYYSARHWFGLSAELDLNRKRISSAIELEQLGHAYSARYSVASKGDPGYDTELDEIENWLDNLERDLYRMK</sequence>
<dbReference type="Proteomes" id="UP000696485">
    <property type="component" value="Unassembled WGS sequence"/>
</dbReference>
<keyword evidence="9" id="KW-1185">Reference proteome</keyword>
<feature type="transmembrane region" description="Helical" evidence="7">
    <location>
        <begin position="70"/>
        <end position="91"/>
    </location>
</feature>
<evidence type="ECO:0000313" key="9">
    <source>
        <dbReference type="Proteomes" id="UP000696485"/>
    </source>
</evidence>
<evidence type="ECO:0000256" key="1">
    <source>
        <dbReference type="ARBA" id="ARBA00004141"/>
    </source>
</evidence>
<evidence type="ECO:0000256" key="3">
    <source>
        <dbReference type="ARBA" id="ARBA00022692"/>
    </source>
</evidence>
<feature type="transmembrane region" description="Helical" evidence="7">
    <location>
        <begin position="433"/>
        <end position="456"/>
    </location>
</feature>
<dbReference type="InterPro" id="IPR002293">
    <property type="entry name" value="AA/rel_permease1"/>
</dbReference>
<evidence type="ECO:0000256" key="5">
    <source>
        <dbReference type="ARBA" id="ARBA00023136"/>
    </source>
</evidence>
<feature type="transmembrane region" description="Helical" evidence="7">
    <location>
        <begin position="261"/>
        <end position="282"/>
    </location>
</feature>
<protein>
    <recommendedName>
        <fullName evidence="10">Amino acid transporter</fullName>
    </recommendedName>
</protein>
<dbReference type="GO" id="GO:0022857">
    <property type="term" value="F:transmembrane transporter activity"/>
    <property type="evidence" value="ECO:0007669"/>
    <property type="project" value="InterPro"/>
</dbReference>